<dbReference type="AlphaFoldDB" id="A0A285MX12"/>
<dbReference type="PANTHER" id="PTHR43038:SF3">
    <property type="entry name" value="ABC TRANSPORTER G FAMILY MEMBER 20 ISOFORM X1"/>
    <property type="match status" value="1"/>
</dbReference>
<keyword evidence="5" id="KW-1185">Reference proteome</keyword>
<accession>A0A285MX12</accession>
<organism evidence="4 5">
    <name type="scientific">Flagellimonas pacifica</name>
    <dbReference type="NCBI Taxonomy" id="1247520"/>
    <lineage>
        <taxon>Bacteria</taxon>
        <taxon>Pseudomonadati</taxon>
        <taxon>Bacteroidota</taxon>
        <taxon>Flavobacteriia</taxon>
        <taxon>Flavobacteriales</taxon>
        <taxon>Flavobacteriaceae</taxon>
        <taxon>Flagellimonas</taxon>
    </lineage>
</organism>
<dbReference type="PROSITE" id="PS50893">
    <property type="entry name" value="ABC_TRANSPORTER_2"/>
    <property type="match status" value="1"/>
</dbReference>
<dbReference type="GO" id="GO:0005524">
    <property type="term" value="F:ATP binding"/>
    <property type="evidence" value="ECO:0007669"/>
    <property type="project" value="UniProtKB-KW"/>
</dbReference>
<dbReference type="GO" id="GO:0016887">
    <property type="term" value="F:ATP hydrolysis activity"/>
    <property type="evidence" value="ECO:0007669"/>
    <property type="project" value="InterPro"/>
</dbReference>
<evidence type="ECO:0000313" key="5">
    <source>
        <dbReference type="Proteomes" id="UP000219048"/>
    </source>
</evidence>
<dbReference type="SMART" id="SM00382">
    <property type="entry name" value="AAA"/>
    <property type="match status" value="1"/>
</dbReference>
<dbReference type="InterPro" id="IPR003593">
    <property type="entry name" value="AAA+_ATPase"/>
</dbReference>
<dbReference type="Proteomes" id="UP000219048">
    <property type="component" value="Unassembled WGS sequence"/>
</dbReference>
<reference evidence="5" key="1">
    <citation type="submission" date="2017-09" db="EMBL/GenBank/DDBJ databases">
        <authorList>
            <person name="Varghese N."/>
            <person name="Submissions S."/>
        </authorList>
    </citation>
    <scope>NUCLEOTIDE SEQUENCE [LARGE SCALE GENOMIC DNA]</scope>
    <source>
        <strain evidence="5">DSM 25885</strain>
    </source>
</reference>
<dbReference type="SUPFAM" id="SSF52540">
    <property type="entry name" value="P-loop containing nucleoside triphosphate hydrolases"/>
    <property type="match status" value="1"/>
</dbReference>
<protein>
    <submittedName>
        <fullName evidence="4">ABC-type multidrug transport system, ATPase component</fullName>
    </submittedName>
</protein>
<dbReference type="InterPro" id="IPR027417">
    <property type="entry name" value="P-loop_NTPase"/>
</dbReference>
<proteinExistence type="predicted"/>
<dbReference type="Pfam" id="PF00005">
    <property type="entry name" value="ABC_tran"/>
    <property type="match status" value="1"/>
</dbReference>
<evidence type="ECO:0000259" key="3">
    <source>
        <dbReference type="PROSITE" id="PS50893"/>
    </source>
</evidence>
<feature type="domain" description="ABC transporter" evidence="3">
    <location>
        <begin position="4"/>
        <end position="218"/>
    </location>
</feature>
<dbReference type="PANTHER" id="PTHR43038">
    <property type="entry name" value="ATP-BINDING CASSETTE, SUB-FAMILY H, MEMBER 1"/>
    <property type="match status" value="1"/>
</dbReference>
<dbReference type="EMBL" id="OBEH01000005">
    <property type="protein sequence ID" value="SNZ01223.1"/>
    <property type="molecule type" value="Genomic_DNA"/>
</dbReference>
<dbReference type="OrthoDB" id="9801987at2"/>
<evidence type="ECO:0000256" key="2">
    <source>
        <dbReference type="ARBA" id="ARBA00022840"/>
    </source>
</evidence>
<name>A0A285MX12_9FLAO</name>
<dbReference type="InterPro" id="IPR003439">
    <property type="entry name" value="ABC_transporter-like_ATP-bd"/>
</dbReference>
<evidence type="ECO:0000256" key="1">
    <source>
        <dbReference type="ARBA" id="ARBA00022741"/>
    </source>
</evidence>
<gene>
    <name evidence="4" type="ORF">SAMN06265377_3060</name>
</gene>
<dbReference type="RefSeq" id="WP_097046685.1">
    <property type="nucleotide sequence ID" value="NZ_OBEH01000005.1"/>
</dbReference>
<keyword evidence="1" id="KW-0547">Nucleotide-binding</keyword>
<sequence length="220" mass="24810">MAELKVENLSKSFGDNQVLDDIGIGCRTNEIVGVFGRNGTGKSTMLKCIYGTLKADSINLEIDGIKTNPAEVIPSCRIGYLPQESFLPKNIKVNKVIPMFFPDSGCQDNVFYAPGIHGIQNKSIKDLSLGELRYFELVLVSFLDHDFLFLDEPFSMIDPLYKDLIRDFLIDLKKEKGIILTDHYYRDVLAVADKKILIKDSKTFDIKNEDDLVSQGYLKS</sequence>
<keyword evidence="2" id="KW-0067">ATP-binding</keyword>
<dbReference type="Gene3D" id="3.40.50.300">
    <property type="entry name" value="P-loop containing nucleotide triphosphate hydrolases"/>
    <property type="match status" value="1"/>
</dbReference>
<evidence type="ECO:0000313" key="4">
    <source>
        <dbReference type="EMBL" id="SNZ01223.1"/>
    </source>
</evidence>